<evidence type="ECO:0000313" key="1">
    <source>
        <dbReference type="EMBL" id="MCS5717354.1"/>
    </source>
</evidence>
<dbReference type="RefSeq" id="WP_259505525.1">
    <property type="nucleotide sequence ID" value="NZ_JANLCM010000001.1"/>
</dbReference>
<comment type="caution">
    <text evidence="1">The sequence shown here is derived from an EMBL/GenBank/DDBJ whole genome shotgun (WGS) entry which is preliminary data.</text>
</comment>
<reference evidence="1" key="1">
    <citation type="submission" date="2022-08" db="EMBL/GenBank/DDBJ databases">
        <authorList>
            <person name="Deng Y."/>
            <person name="Han X.-F."/>
            <person name="Zhang Y.-Q."/>
        </authorList>
    </citation>
    <scope>NUCLEOTIDE SEQUENCE</scope>
    <source>
        <strain evidence="1">CPCC 205763</strain>
    </source>
</reference>
<dbReference type="EMBL" id="JANLCM010000001">
    <property type="protein sequence ID" value="MCS5717354.1"/>
    <property type="molecule type" value="Genomic_DNA"/>
</dbReference>
<name>A0ABT2GMB5_9MICO</name>
<organism evidence="1 2">
    <name type="scientific">Herbiconiux aconitum</name>
    <dbReference type="NCBI Taxonomy" id="2970913"/>
    <lineage>
        <taxon>Bacteria</taxon>
        <taxon>Bacillati</taxon>
        <taxon>Actinomycetota</taxon>
        <taxon>Actinomycetes</taxon>
        <taxon>Micrococcales</taxon>
        <taxon>Microbacteriaceae</taxon>
        <taxon>Herbiconiux</taxon>
    </lineage>
</organism>
<keyword evidence="2" id="KW-1185">Reference proteome</keyword>
<protein>
    <submittedName>
        <fullName evidence="1">Uncharacterized protein</fullName>
    </submittedName>
</protein>
<proteinExistence type="predicted"/>
<dbReference type="Proteomes" id="UP001165584">
    <property type="component" value="Unassembled WGS sequence"/>
</dbReference>
<gene>
    <name evidence="1" type="ORF">N1027_04295</name>
</gene>
<accession>A0ABT2GMB5</accession>
<sequence length="118" mass="12207">MDDAPGLVLERRAGESRTSAAFSFGHTTDRAVPSAGAPMDASMRLPFELGVPADAFRVHIRNWQFDSEEAFPTPVTITGVYVGEQVVGGEAGPSGVFASTSTGVAGTANLSTDGFVSD</sequence>
<evidence type="ECO:0000313" key="2">
    <source>
        <dbReference type="Proteomes" id="UP001165584"/>
    </source>
</evidence>